<dbReference type="SUPFAM" id="SSF50249">
    <property type="entry name" value="Nucleic acid-binding proteins"/>
    <property type="match status" value="4"/>
</dbReference>
<evidence type="ECO:0000256" key="6">
    <source>
        <dbReference type="ARBA" id="ARBA00022833"/>
    </source>
</evidence>
<dbReference type="STRING" id="71717.A0A4Y7TR52"/>
<dbReference type="CDD" id="cd04477">
    <property type="entry name" value="RPA1N"/>
    <property type="match status" value="1"/>
</dbReference>
<evidence type="ECO:0000256" key="2">
    <source>
        <dbReference type="ARBA" id="ARBA00005690"/>
    </source>
</evidence>
<dbReference type="GO" id="GO:0005662">
    <property type="term" value="C:DNA replication factor A complex"/>
    <property type="evidence" value="ECO:0007669"/>
    <property type="project" value="UniProtKB-ARBA"/>
</dbReference>
<evidence type="ECO:0000256" key="10">
    <source>
        <dbReference type="SAM" id="MobiDB-lite"/>
    </source>
</evidence>
<feature type="domain" description="Replication factor A C-terminal" evidence="13">
    <location>
        <begin position="455"/>
        <end position="599"/>
    </location>
</feature>
<dbReference type="GO" id="GO:0006260">
    <property type="term" value="P:DNA replication"/>
    <property type="evidence" value="ECO:0007669"/>
    <property type="project" value="UniProtKB-KW"/>
</dbReference>
<reference evidence="15 16" key="1">
    <citation type="journal article" date="2019" name="Nat. Ecol. Evol.">
        <title>Megaphylogeny resolves global patterns of mushroom evolution.</title>
        <authorList>
            <person name="Varga T."/>
            <person name="Krizsan K."/>
            <person name="Foldi C."/>
            <person name="Dima B."/>
            <person name="Sanchez-Garcia M."/>
            <person name="Sanchez-Ramirez S."/>
            <person name="Szollosi G.J."/>
            <person name="Szarkandi J.G."/>
            <person name="Papp V."/>
            <person name="Albert L."/>
            <person name="Andreopoulos W."/>
            <person name="Angelini C."/>
            <person name="Antonin V."/>
            <person name="Barry K.W."/>
            <person name="Bougher N.L."/>
            <person name="Buchanan P."/>
            <person name="Buyck B."/>
            <person name="Bense V."/>
            <person name="Catcheside P."/>
            <person name="Chovatia M."/>
            <person name="Cooper J."/>
            <person name="Damon W."/>
            <person name="Desjardin D."/>
            <person name="Finy P."/>
            <person name="Geml J."/>
            <person name="Haridas S."/>
            <person name="Hughes K."/>
            <person name="Justo A."/>
            <person name="Karasinski D."/>
            <person name="Kautmanova I."/>
            <person name="Kiss B."/>
            <person name="Kocsube S."/>
            <person name="Kotiranta H."/>
            <person name="LaButti K.M."/>
            <person name="Lechner B.E."/>
            <person name="Liimatainen K."/>
            <person name="Lipzen A."/>
            <person name="Lukacs Z."/>
            <person name="Mihaltcheva S."/>
            <person name="Morgado L.N."/>
            <person name="Niskanen T."/>
            <person name="Noordeloos M.E."/>
            <person name="Ohm R.A."/>
            <person name="Ortiz-Santana B."/>
            <person name="Ovrebo C."/>
            <person name="Racz N."/>
            <person name="Riley R."/>
            <person name="Savchenko A."/>
            <person name="Shiryaev A."/>
            <person name="Soop K."/>
            <person name="Spirin V."/>
            <person name="Szebenyi C."/>
            <person name="Tomsovsky M."/>
            <person name="Tulloss R.E."/>
            <person name="Uehling J."/>
            <person name="Grigoriev I.V."/>
            <person name="Vagvolgyi C."/>
            <person name="Papp T."/>
            <person name="Martin F.M."/>
            <person name="Miettinen O."/>
            <person name="Hibbett D.S."/>
            <person name="Nagy L.G."/>
        </authorList>
    </citation>
    <scope>NUCLEOTIDE SEQUENCE [LARGE SCALE GENOMIC DNA]</scope>
    <source>
        <strain evidence="15 16">FP101781</strain>
    </source>
</reference>
<dbReference type="GO" id="GO:0007004">
    <property type="term" value="P:telomere maintenance via telomerase"/>
    <property type="evidence" value="ECO:0007669"/>
    <property type="project" value="UniProtKB-ARBA"/>
</dbReference>
<comment type="function">
    <text evidence="9">As part of the replication protein A (RPA/RP-A), a single-stranded DNA-binding heterotrimeric complex, may play an essential role in DNA replication, recombination and repair. Binds and stabilizes single-stranded DNA intermediates, preventing complementary DNA reannealing and recruiting different proteins involved in DNA metabolism.</text>
</comment>
<dbReference type="Proteomes" id="UP000298030">
    <property type="component" value="Unassembled WGS sequence"/>
</dbReference>
<evidence type="ECO:0000256" key="8">
    <source>
        <dbReference type="ARBA" id="ARBA00023242"/>
    </source>
</evidence>
<dbReference type="Pfam" id="PF16900">
    <property type="entry name" value="REPA_OB_2"/>
    <property type="match status" value="1"/>
</dbReference>
<sequence>MSTTDFQLSAGSCKRLQTAPQADDAVYDAPHTIQFLSIKKVNSTGANGGPLERYRIIVSDGIHFIQAMLATQLNPLVNDQTIARNTVAVIEKSTCNTVQGKKLIIVLSLRVVGLAPDKIGQPVQLDSHSVASETPAPAVAASRPTPAAVGPSSAAPAQAVPAPSRPPAPTQRGRTSVYPIEGLSPYQNNWTIKARVTQKSDMKTWSNQRGEGKLFNVTFMDETGEIRATAFNMIADELYPQLQEGKVYYVSKARVNLAKKKFSNLSNDYELGLEKGTEIEECHDTAGLPVMKYNFVPLAGLLEVQKDSTCDVIGVVKDASPLSHITSKATQREIPKRELTLVDKSSFSVRLTLWGKQAEQYNAEENVVTAFKGVRVGDFGGRSLSMVSTSTMQVNPDIPECFDLRGWYDSQGAQTNFHAHSNLNPTTSMGFRHDELKSLDDVKQAGFGMPDRPEYFSTRATIMHIKADNLSYPACPTAQCNKKVTEIGGVWRCEKCDKSFEGPEHRYIMSMSVADYSGQAWLQGFNEVGTTVFGMTANELLEIKDRDEEQFNLVIHKAMCSTYNFSCRAKQDTFNEQTRIRYGISRIYPLNYREEANRLKDLLYSSWAR</sequence>
<dbReference type="Gene3D" id="2.40.50.140">
    <property type="entry name" value="Nucleic acid-binding proteins"/>
    <property type="match status" value="4"/>
</dbReference>
<name>A0A4Y7TR52_COPMI</name>
<keyword evidence="7 9" id="KW-0238">DNA-binding</keyword>
<evidence type="ECO:0000256" key="3">
    <source>
        <dbReference type="ARBA" id="ARBA00022705"/>
    </source>
</evidence>
<evidence type="ECO:0000259" key="14">
    <source>
        <dbReference type="Pfam" id="PF16900"/>
    </source>
</evidence>
<dbReference type="Pfam" id="PF01336">
    <property type="entry name" value="tRNA_anti-codon"/>
    <property type="match status" value="1"/>
</dbReference>
<dbReference type="InterPro" id="IPR004591">
    <property type="entry name" value="Rfa1"/>
</dbReference>
<dbReference type="EMBL" id="QPFP01000006">
    <property type="protein sequence ID" value="TEB36451.1"/>
    <property type="molecule type" value="Genomic_DNA"/>
</dbReference>
<dbReference type="CDD" id="cd04476">
    <property type="entry name" value="RPA1_DBD_C"/>
    <property type="match status" value="1"/>
</dbReference>
<feature type="domain" description="Replication factor-A protein 1 N-terminal" evidence="12">
    <location>
        <begin position="27"/>
        <end position="112"/>
    </location>
</feature>
<dbReference type="Pfam" id="PF04057">
    <property type="entry name" value="Rep-A_N"/>
    <property type="match status" value="1"/>
</dbReference>
<feature type="domain" description="Replication protein A OB" evidence="14">
    <location>
        <begin position="301"/>
        <end position="395"/>
    </location>
</feature>
<keyword evidence="4 9" id="KW-0479">Metal-binding</keyword>
<dbReference type="NCBIfam" id="TIGR00617">
    <property type="entry name" value="rpa1"/>
    <property type="match status" value="1"/>
</dbReference>
<dbReference type="FunFam" id="2.40.50.140:FF:000041">
    <property type="entry name" value="Replication protein A subunit"/>
    <property type="match status" value="1"/>
</dbReference>
<evidence type="ECO:0000259" key="12">
    <source>
        <dbReference type="Pfam" id="PF04057"/>
    </source>
</evidence>
<comment type="caution">
    <text evidence="15">The sequence shown here is derived from an EMBL/GenBank/DDBJ whole genome shotgun (WGS) entry which is preliminary data.</text>
</comment>
<dbReference type="InterPro" id="IPR012340">
    <property type="entry name" value="NA-bd_OB-fold"/>
</dbReference>
<protein>
    <recommendedName>
        <fullName evidence="9">Replication protein A subunit</fullName>
    </recommendedName>
</protein>
<comment type="subunit">
    <text evidence="9">Component of the heterotrimeric canonical replication protein A complex (RPA).</text>
</comment>
<dbReference type="AlphaFoldDB" id="A0A4Y7TR52"/>
<dbReference type="InterPro" id="IPR047192">
    <property type="entry name" value="Euk_RPA1_DBD_C"/>
</dbReference>
<dbReference type="InterPro" id="IPR013955">
    <property type="entry name" value="Rep_factor-A_C"/>
</dbReference>
<proteinExistence type="inferred from homology"/>
<dbReference type="CDD" id="cd04475">
    <property type="entry name" value="RPA1_DBD_B"/>
    <property type="match status" value="1"/>
</dbReference>
<evidence type="ECO:0000256" key="5">
    <source>
        <dbReference type="ARBA" id="ARBA00022771"/>
    </source>
</evidence>
<dbReference type="GO" id="GO:0008270">
    <property type="term" value="F:zinc ion binding"/>
    <property type="evidence" value="ECO:0007669"/>
    <property type="project" value="UniProtKB-KW"/>
</dbReference>
<keyword evidence="16" id="KW-1185">Reference proteome</keyword>
<dbReference type="Pfam" id="PF08646">
    <property type="entry name" value="Rep_fac-A_C"/>
    <property type="match status" value="1"/>
</dbReference>
<evidence type="ECO:0000259" key="13">
    <source>
        <dbReference type="Pfam" id="PF08646"/>
    </source>
</evidence>
<feature type="region of interest" description="Disordered" evidence="10">
    <location>
        <begin position="124"/>
        <end position="180"/>
    </location>
</feature>
<comment type="subcellular location">
    <subcellularLocation>
        <location evidence="1 9">Nucleus</location>
    </subcellularLocation>
</comment>
<evidence type="ECO:0000256" key="1">
    <source>
        <dbReference type="ARBA" id="ARBA00004123"/>
    </source>
</evidence>
<accession>A0A4Y7TR52</accession>
<dbReference type="GO" id="GO:0003677">
    <property type="term" value="F:DNA binding"/>
    <property type="evidence" value="ECO:0007669"/>
    <property type="project" value="UniProtKB-KW"/>
</dbReference>
<organism evidence="15 16">
    <name type="scientific">Coprinellus micaceus</name>
    <name type="common">Glistening ink-cap mushroom</name>
    <name type="synonym">Coprinus micaceus</name>
    <dbReference type="NCBI Taxonomy" id="71717"/>
    <lineage>
        <taxon>Eukaryota</taxon>
        <taxon>Fungi</taxon>
        <taxon>Dikarya</taxon>
        <taxon>Basidiomycota</taxon>
        <taxon>Agaricomycotina</taxon>
        <taxon>Agaricomycetes</taxon>
        <taxon>Agaricomycetidae</taxon>
        <taxon>Agaricales</taxon>
        <taxon>Agaricineae</taxon>
        <taxon>Psathyrellaceae</taxon>
        <taxon>Coprinellus</taxon>
    </lineage>
</organism>
<feature type="domain" description="OB" evidence="11">
    <location>
        <begin position="190"/>
        <end position="262"/>
    </location>
</feature>
<dbReference type="InterPro" id="IPR004365">
    <property type="entry name" value="NA-bd_OB_tRNA"/>
</dbReference>
<dbReference type="GO" id="GO:0006281">
    <property type="term" value="P:DNA repair"/>
    <property type="evidence" value="ECO:0007669"/>
    <property type="project" value="InterPro"/>
</dbReference>
<dbReference type="GO" id="GO:0000781">
    <property type="term" value="C:chromosome, telomeric region"/>
    <property type="evidence" value="ECO:0007669"/>
    <property type="project" value="UniProtKB-ARBA"/>
</dbReference>
<dbReference type="CDD" id="cd04474">
    <property type="entry name" value="RPA1_DBD_A"/>
    <property type="match status" value="1"/>
</dbReference>
<evidence type="ECO:0000256" key="4">
    <source>
        <dbReference type="ARBA" id="ARBA00022723"/>
    </source>
</evidence>
<dbReference type="OrthoDB" id="1751331at2759"/>
<evidence type="ECO:0000313" key="15">
    <source>
        <dbReference type="EMBL" id="TEB36451.1"/>
    </source>
</evidence>
<gene>
    <name evidence="15" type="ORF">FA13DRAFT_1762497</name>
</gene>
<keyword evidence="6 9" id="KW-0862">Zinc</keyword>
<evidence type="ECO:0000256" key="9">
    <source>
        <dbReference type="RuleBase" id="RU364130"/>
    </source>
</evidence>
<comment type="similarity">
    <text evidence="2 9">Belongs to the replication factor A protein 1 family.</text>
</comment>
<dbReference type="PANTHER" id="PTHR47165:SF4">
    <property type="entry name" value="OS03G0429900 PROTEIN"/>
    <property type="match status" value="1"/>
</dbReference>
<evidence type="ECO:0000256" key="7">
    <source>
        <dbReference type="ARBA" id="ARBA00023125"/>
    </source>
</evidence>
<dbReference type="InterPro" id="IPR007199">
    <property type="entry name" value="Rep_factor-A_N"/>
</dbReference>
<keyword evidence="5 9" id="KW-0863">Zinc-finger</keyword>
<evidence type="ECO:0000259" key="11">
    <source>
        <dbReference type="Pfam" id="PF01336"/>
    </source>
</evidence>
<dbReference type="InterPro" id="IPR031657">
    <property type="entry name" value="REPA_OB_2"/>
</dbReference>
<keyword evidence="8 9" id="KW-0539">Nucleus</keyword>
<dbReference type="FunFam" id="2.40.50.140:FF:000090">
    <property type="entry name" value="Replication protein A subunit"/>
    <property type="match status" value="1"/>
</dbReference>
<dbReference type="GO" id="GO:0006310">
    <property type="term" value="P:DNA recombination"/>
    <property type="evidence" value="ECO:0007669"/>
    <property type="project" value="InterPro"/>
</dbReference>
<keyword evidence="3 9" id="KW-0235">DNA replication</keyword>
<evidence type="ECO:0000313" key="16">
    <source>
        <dbReference type="Proteomes" id="UP000298030"/>
    </source>
</evidence>
<dbReference type="FunFam" id="2.40.50.140:FF:000064">
    <property type="entry name" value="Replication protein A subunit"/>
    <property type="match status" value="1"/>
</dbReference>
<feature type="compositionally biased region" description="Low complexity" evidence="10">
    <location>
        <begin position="144"/>
        <end position="162"/>
    </location>
</feature>
<dbReference type="PANTHER" id="PTHR47165">
    <property type="entry name" value="OS03G0429900 PROTEIN"/>
    <property type="match status" value="1"/>
</dbReference>